<feature type="transmembrane region" description="Helical" evidence="6">
    <location>
        <begin position="255"/>
        <end position="273"/>
    </location>
</feature>
<feature type="transmembrane region" description="Helical" evidence="6">
    <location>
        <begin position="50"/>
        <end position="68"/>
    </location>
</feature>
<dbReference type="Pfam" id="PF07690">
    <property type="entry name" value="MFS_1"/>
    <property type="match status" value="1"/>
</dbReference>
<reference evidence="9" key="1">
    <citation type="journal article" date="2011" name="Science">
        <title>The plant cell wall-decomposing machinery underlies the functional diversity of forest fungi.</title>
        <authorList>
            <person name="Eastwood D.C."/>
            <person name="Floudas D."/>
            <person name="Binder M."/>
            <person name="Majcherczyk A."/>
            <person name="Schneider P."/>
            <person name="Aerts A."/>
            <person name="Asiegbu F.O."/>
            <person name="Baker S.E."/>
            <person name="Barry K."/>
            <person name="Bendiksby M."/>
            <person name="Blumentritt M."/>
            <person name="Coutinho P.M."/>
            <person name="Cullen D."/>
            <person name="de Vries R.P."/>
            <person name="Gathman A."/>
            <person name="Goodell B."/>
            <person name="Henrissat B."/>
            <person name="Ihrmark K."/>
            <person name="Kauserud H."/>
            <person name="Kohler A."/>
            <person name="LaButti K."/>
            <person name="Lapidus A."/>
            <person name="Lavin J.L."/>
            <person name="Lee Y.-H."/>
            <person name="Lindquist E."/>
            <person name="Lilly W."/>
            <person name="Lucas S."/>
            <person name="Morin E."/>
            <person name="Murat C."/>
            <person name="Oguiza J.A."/>
            <person name="Park J."/>
            <person name="Pisabarro A.G."/>
            <person name="Riley R."/>
            <person name="Rosling A."/>
            <person name="Salamov A."/>
            <person name="Schmidt O."/>
            <person name="Schmutz J."/>
            <person name="Skrede I."/>
            <person name="Stenlid J."/>
            <person name="Wiebenga A."/>
            <person name="Xie X."/>
            <person name="Kuees U."/>
            <person name="Hibbett D.S."/>
            <person name="Hoffmeister D."/>
            <person name="Hoegberg N."/>
            <person name="Martin F."/>
            <person name="Grigoriev I.V."/>
            <person name="Watkinson S.C."/>
        </authorList>
    </citation>
    <scope>NUCLEOTIDE SEQUENCE [LARGE SCALE GENOMIC DNA]</scope>
    <source>
        <strain evidence="9">strain S7.3</strain>
    </source>
</reference>
<dbReference type="SUPFAM" id="SSF103473">
    <property type="entry name" value="MFS general substrate transporter"/>
    <property type="match status" value="1"/>
</dbReference>
<proteinExistence type="predicted"/>
<dbReference type="InterPro" id="IPR020846">
    <property type="entry name" value="MFS_dom"/>
</dbReference>
<dbReference type="EMBL" id="GL945484">
    <property type="protein sequence ID" value="EGN96464.1"/>
    <property type="molecule type" value="Genomic_DNA"/>
</dbReference>
<evidence type="ECO:0000256" key="1">
    <source>
        <dbReference type="ARBA" id="ARBA00004141"/>
    </source>
</evidence>
<dbReference type="OMA" id="GQAVCED"/>
<dbReference type="AlphaFoldDB" id="F8Q5J3"/>
<gene>
    <name evidence="8" type="ORF">SERLA73DRAFT_162248</name>
</gene>
<protein>
    <recommendedName>
        <fullName evidence="7">Major facilitator superfamily (MFS) profile domain-containing protein</fullName>
    </recommendedName>
</protein>
<keyword evidence="2" id="KW-0813">Transport</keyword>
<evidence type="ECO:0000256" key="2">
    <source>
        <dbReference type="ARBA" id="ARBA00022448"/>
    </source>
</evidence>
<keyword evidence="9" id="KW-1185">Reference proteome</keyword>
<dbReference type="GO" id="GO:0005886">
    <property type="term" value="C:plasma membrane"/>
    <property type="evidence" value="ECO:0007669"/>
    <property type="project" value="TreeGrafter"/>
</dbReference>
<feature type="transmembrane region" description="Helical" evidence="6">
    <location>
        <begin position="279"/>
        <end position="296"/>
    </location>
</feature>
<dbReference type="PROSITE" id="PS50850">
    <property type="entry name" value="MFS"/>
    <property type="match status" value="1"/>
</dbReference>
<dbReference type="GO" id="GO:0022857">
    <property type="term" value="F:transmembrane transporter activity"/>
    <property type="evidence" value="ECO:0007669"/>
    <property type="project" value="InterPro"/>
</dbReference>
<evidence type="ECO:0000256" key="4">
    <source>
        <dbReference type="ARBA" id="ARBA00022989"/>
    </source>
</evidence>
<dbReference type="PANTHER" id="PTHR23502">
    <property type="entry name" value="MAJOR FACILITATOR SUPERFAMILY"/>
    <property type="match status" value="1"/>
</dbReference>
<dbReference type="InParanoid" id="F8Q5J3"/>
<dbReference type="InterPro" id="IPR036259">
    <property type="entry name" value="MFS_trans_sf"/>
</dbReference>
<keyword evidence="4 6" id="KW-1133">Transmembrane helix</keyword>
<evidence type="ECO:0000259" key="7">
    <source>
        <dbReference type="PROSITE" id="PS50850"/>
    </source>
</evidence>
<evidence type="ECO:0000313" key="9">
    <source>
        <dbReference type="Proteomes" id="UP000008063"/>
    </source>
</evidence>
<dbReference type="PANTHER" id="PTHR23502:SF132">
    <property type="entry name" value="POLYAMINE TRANSPORTER 2-RELATED"/>
    <property type="match status" value="1"/>
</dbReference>
<feature type="transmembrane region" description="Helical" evidence="6">
    <location>
        <begin position="80"/>
        <end position="99"/>
    </location>
</feature>
<feature type="transmembrane region" description="Helical" evidence="6">
    <location>
        <begin position="111"/>
        <end position="133"/>
    </location>
</feature>
<feature type="transmembrane region" description="Helical" evidence="6">
    <location>
        <begin position="153"/>
        <end position="173"/>
    </location>
</feature>
<comment type="subcellular location">
    <subcellularLocation>
        <location evidence="1">Membrane</location>
        <topology evidence="1">Multi-pass membrane protein</topology>
    </subcellularLocation>
</comment>
<dbReference type="InterPro" id="IPR011701">
    <property type="entry name" value="MFS"/>
</dbReference>
<dbReference type="Gene3D" id="1.20.1720.10">
    <property type="entry name" value="Multidrug resistance protein D"/>
    <property type="match status" value="1"/>
</dbReference>
<dbReference type="Proteomes" id="UP000008063">
    <property type="component" value="Unassembled WGS sequence"/>
</dbReference>
<dbReference type="HOGENOM" id="CLU_008455_8_0_1"/>
<feature type="transmembrane region" description="Helical" evidence="6">
    <location>
        <begin position="228"/>
        <end position="248"/>
    </location>
</feature>
<name>F8Q5J3_SERL3</name>
<feature type="domain" description="Major facilitator superfamily (MFS) profile" evidence="7">
    <location>
        <begin position="1"/>
        <end position="316"/>
    </location>
</feature>
<dbReference type="eggNOG" id="KOG0255">
    <property type="taxonomic scope" value="Eukaryota"/>
</dbReference>
<evidence type="ECO:0000256" key="5">
    <source>
        <dbReference type="ARBA" id="ARBA00023136"/>
    </source>
</evidence>
<keyword evidence="5 6" id="KW-0472">Membrane</keyword>
<keyword evidence="3 6" id="KW-0812">Transmembrane</keyword>
<accession>F8Q5J3</accession>
<evidence type="ECO:0000256" key="6">
    <source>
        <dbReference type="SAM" id="Phobius"/>
    </source>
</evidence>
<dbReference type="STRING" id="936435.F8Q5J3"/>
<evidence type="ECO:0000256" key="3">
    <source>
        <dbReference type="ARBA" id="ARBA00022692"/>
    </source>
</evidence>
<sequence>MLGSLRVAFSMTVQQLLFWRFVQSFGAGAGLSVGIAVISDVFKVEERGTAMGISMAAQLIGPAIGPVYGGFATHDASWRVMQYAFAIASTASFLPILALSQRQVTRTPSGFCRAQIVLIICAIGAITLITDFALWVPLPFTVGERYGIHNEAWVGACFLPSGLGNIIGARIAGRISDNIVKRKREKGDGAWTPENRLRGSELGSLFLVPLSPLLSGFATRYVGGNLGVTLSLVALFMNGFGACVEVVAVEDGFRALLLSIITTAIVPSINTIAVLPIDTLTAIFALVAYGLLRFLIHYGARLRAWKDVGYSTANNN</sequence>
<feature type="transmembrane region" description="Helical" evidence="6">
    <location>
        <begin position="202"/>
        <end position="222"/>
    </location>
</feature>
<feature type="transmembrane region" description="Helical" evidence="6">
    <location>
        <begin position="17"/>
        <end position="38"/>
    </location>
</feature>
<evidence type="ECO:0000313" key="8">
    <source>
        <dbReference type="EMBL" id="EGN96464.1"/>
    </source>
</evidence>
<organism evidence="9">
    <name type="scientific">Serpula lacrymans var. lacrymans (strain S7.3)</name>
    <name type="common">Dry rot fungus</name>
    <dbReference type="NCBI Taxonomy" id="936435"/>
    <lineage>
        <taxon>Eukaryota</taxon>
        <taxon>Fungi</taxon>
        <taxon>Dikarya</taxon>
        <taxon>Basidiomycota</taxon>
        <taxon>Agaricomycotina</taxon>
        <taxon>Agaricomycetes</taxon>
        <taxon>Agaricomycetidae</taxon>
        <taxon>Boletales</taxon>
        <taxon>Coniophorineae</taxon>
        <taxon>Serpulaceae</taxon>
        <taxon>Serpula</taxon>
    </lineage>
</organism>